<feature type="domain" description="DALR anticodon binding" evidence="10">
    <location>
        <begin position="468"/>
        <end position="587"/>
    </location>
</feature>
<reference evidence="12" key="1">
    <citation type="submission" date="2022-08" db="EMBL/GenBank/DDBJ databases">
        <authorList>
            <person name="Dzunkova M."/>
            <person name="La Clair J."/>
            <person name="Tyml T."/>
            <person name="Doud D."/>
            <person name="Schulz F."/>
            <person name="Piquer S."/>
            <person name="Porcel Sanchis D."/>
            <person name="Osborn A."/>
            <person name="Robinson D."/>
            <person name="Louie K.B."/>
            <person name="Bowen B.P."/>
            <person name="Bowers R."/>
            <person name="Lee J."/>
            <person name="Arnau Llombart V."/>
            <person name="Diaz Villanueva W."/>
            <person name="Gosliner T."/>
            <person name="Northen T."/>
            <person name="Cheng J.-F."/>
            <person name="Burkart M.D."/>
            <person name="Woyke T."/>
        </authorList>
    </citation>
    <scope>NUCLEOTIDE SEQUENCE</scope>
    <source>
        <strain evidence="12">Df01</strain>
    </source>
</reference>
<dbReference type="HAMAP" id="MF_00123">
    <property type="entry name" value="Arg_tRNA_synth"/>
    <property type="match status" value="1"/>
</dbReference>
<evidence type="ECO:0000256" key="8">
    <source>
        <dbReference type="ARBA" id="ARBA00049339"/>
    </source>
</evidence>
<evidence type="ECO:0000259" key="10">
    <source>
        <dbReference type="SMART" id="SM00836"/>
    </source>
</evidence>
<dbReference type="SUPFAM" id="SSF52374">
    <property type="entry name" value="Nucleotidylyl transferase"/>
    <property type="match status" value="1"/>
</dbReference>
<feature type="short sequence motif" description="'HIGH' region" evidence="9">
    <location>
        <begin position="125"/>
        <end position="135"/>
    </location>
</feature>
<evidence type="ECO:0000256" key="9">
    <source>
        <dbReference type="HAMAP-Rule" id="MF_00123"/>
    </source>
</evidence>
<evidence type="ECO:0000313" key="13">
    <source>
        <dbReference type="Proteomes" id="UP001168167"/>
    </source>
</evidence>
<gene>
    <name evidence="9 12" type="primary">argS</name>
    <name evidence="12" type="ORF">NQX30_07585</name>
</gene>
<evidence type="ECO:0000313" key="12">
    <source>
        <dbReference type="EMBL" id="MDM5148217.1"/>
    </source>
</evidence>
<dbReference type="InterPro" id="IPR008909">
    <property type="entry name" value="DALR_anticod-bd"/>
</dbReference>
<dbReference type="GO" id="GO:0004814">
    <property type="term" value="F:arginine-tRNA ligase activity"/>
    <property type="evidence" value="ECO:0007669"/>
    <property type="project" value="UniProtKB-EC"/>
</dbReference>
<dbReference type="SUPFAM" id="SSF55190">
    <property type="entry name" value="Arginyl-tRNA synthetase (ArgRS), N-terminal 'additional' domain"/>
    <property type="match status" value="1"/>
</dbReference>
<dbReference type="Gene3D" id="3.40.50.620">
    <property type="entry name" value="HUPs"/>
    <property type="match status" value="1"/>
</dbReference>
<dbReference type="InterPro" id="IPR035684">
    <property type="entry name" value="ArgRS_core"/>
</dbReference>
<keyword evidence="5 9" id="KW-0067">ATP-binding</keyword>
<accession>A0ABT7QNE0</accession>
<evidence type="ECO:0000256" key="7">
    <source>
        <dbReference type="ARBA" id="ARBA00023146"/>
    </source>
</evidence>
<comment type="catalytic activity">
    <reaction evidence="8 9">
        <text>tRNA(Arg) + L-arginine + ATP = L-arginyl-tRNA(Arg) + AMP + diphosphate</text>
        <dbReference type="Rhea" id="RHEA:20301"/>
        <dbReference type="Rhea" id="RHEA-COMP:9658"/>
        <dbReference type="Rhea" id="RHEA-COMP:9673"/>
        <dbReference type="ChEBI" id="CHEBI:30616"/>
        <dbReference type="ChEBI" id="CHEBI:32682"/>
        <dbReference type="ChEBI" id="CHEBI:33019"/>
        <dbReference type="ChEBI" id="CHEBI:78442"/>
        <dbReference type="ChEBI" id="CHEBI:78513"/>
        <dbReference type="ChEBI" id="CHEBI:456215"/>
        <dbReference type="EC" id="6.1.1.19"/>
    </reaction>
</comment>
<keyword evidence="4 9" id="KW-0547">Nucleotide-binding</keyword>
<keyword evidence="7 9" id="KW-0030">Aminoacyl-tRNA synthetase</keyword>
<dbReference type="PROSITE" id="PS00178">
    <property type="entry name" value="AA_TRNA_LIGASE_I"/>
    <property type="match status" value="1"/>
</dbReference>
<dbReference type="Proteomes" id="UP001168167">
    <property type="component" value="Unassembled WGS sequence"/>
</dbReference>
<dbReference type="Gene3D" id="1.10.730.10">
    <property type="entry name" value="Isoleucyl-tRNA Synthetase, Domain 1"/>
    <property type="match status" value="1"/>
</dbReference>
<dbReference type="SMART" id="SM01016">
    <property type="entry name" value="Arg_tRNA_synt_N"/>
    <property type="match status" value="1"/>
</dbReference>
<proteinExistence type="inferred from homology"/>
<dbReference type="PRINTS" id="PR01038">
    <property type="entry name" value="TRNASYNTHARG"/>
</dbReference>
<dbReference type="Pfam" id="PF03485">
    <property type="entry name" value="Arg_tRNA_synt_N"/>
    <property type="match status" value="1"/>
</dbReference>
<evidence type="ECO:0000256" key="4">
    <source>
        <dbReference type="ARBA" id="ARBA00022741"/>
    </source>
</evidence>
<name>A0ABT7QNE0_9GAMM</name>
<keyword evidence="13" id="KW-1185">Reference proteome</keyword>
<evidence type="ECO:0000256" key="3">
    <source>
        <dbReference type="ARBA" id="ARBA00022598"/>
    </source>
</evidence>
<dbReference type="InterPro" id="IPR036695">
    <property type="entry name" value="Arg-tRNA-synth_N_sf"/>
</dbReference>
<comment type="caution">
    <text evidence="12">The sequence shown here is derived from an EMBL/GenBank/DDBJ whole genome shotgun (WGS) entry which is preliminary data.</text>
</comment>
<dbReference type="EC" id="6.1.1.19" evidence="9"/>
<comment type="subcellular location">
    <subcellularLocation>
        <location evidence="9">Cytoplasm</location>
    </subcellularLocation>
</comment>
<dbReference type="InterPro" id="IPR014729">
    <property type="entry name" value="Rossmann-like_a/b/a_fold"/>
</dbReference>
<feature type="domain" description="Arginyl tRNA synthetase N-terminal" evidence="11">
    <location>
        <begin position="4"/>
        <end position="89"/>
    </location>
</feature>
<keyword evidence="3 9" id="KW-0436">Ligase</keyword>
<dbReference type="NCBIfam" id="TIGR00456">
    <property type="entry name" value="argS"/>
    <property type="match status" value="1"/>
</dbReference>
<keyword evidence="6 9" id="KW-0648">Protein biosynthesis</keyword>
<dbReference type="PANTHER" id="PTHR11956:SF5">
    <property type="entry name" value="ARGININE--TRNA LIGASE, CYTOPLASMIC"/>
    <property type="match status" value="1"/>
</dbReference>
<dbReference type="Gene3D" id="3.30.1360.70">
    <property type="entry name" value="Arginyl tRNA synthetase N-terminal domain"/>
    <property type="match status" value="1"/>
</dbReference>
<dbReference type="EMBL" id="JANQAO010000005">
    <property type="protein sequence ID" value="MDM5148217.1"/>
    <property type="molecule type" value="Genomic_DNA"/>
</dbReference>
<dbReference type="Pfam" id="PF05746">
    <property type="entry name" value="DALR_1"/>
    <property type="match status" value="1"/>
</dbReference>
<dbReference type="InterPro" id="IPR009080">
    <property type="entry name" value="tRNAsynth_Ia_anticodon-bd"/>
</dbReference>
<evidence type="ECO:0000259" key="11">
    <source>
        <dbReference type="SMART" id="SM01016"/>
    </source>
</evidence>
<keyword evidence="2 9" id="KW-0963">Cytoplasm</keyword>
<comment type="similarity">
    <text evidence="1 9">Belongs to the class-I aminoacyl-tRNA synthetase family.</text>
</comment>
<sequence length="587" mass="64072">MLAEQHKALLQDALNGACAIVAGKPVTVAWQKPRDTAHGDYATPIAMQLARQLKRPPRDIADEILRELSLPDCIESANVAGSGYINICLKKSAKTAVIGEIFRLGAAYGRSSAQNETIILEFVSANPTGPLHVGHGRAAAFGDSLANILTFAGYEVRREYYLNDTGRQAAILAASVWLRFWLQHEKNDSEMPQGSYRGDYLQIIVTDVAEHLTAQTPPELSKLLKSLADAADADAAADKLVAAMHDSVSCAEVDTFTSAVVQAVTTKNIRKDLEALGVKPFDRWFSEKSLHTDDKLRVGIEALRNASADNLYEQDGALWFRATAFGDDKDRVLRRANGQFTYFAADIAYHHDKLTRSVTAGHRLQLINVLGADHHGYVPRLCAAVTALGHAANAIETRLIQFVALMEEGKRLKMSTRAGEFIPLTTLVDKVGCDAARYFYVSRKNDQHLDFDLQLAVEKSGSNPVYYAQYAHARADSILRKWGGTPTVLTSADASLLADDAAAVMLCEQLAAFPGVVAHAARERVTHLLTVFIQDLATAMHNYYEKTRILSGTEDDLMRSRLALVDAARQVLASALGLLGVSAPTRM</sequence>
<evidence type="ECO:0000256" key="5">
    <source>
        <dbReference type="ARBA" id="ARBA00022840"/>
    </source>
</evidence>
<dbReference type="SUPFAM" id="SSF47323">
    <property type="entry name" value="Anticodon-binding domain of a subclass of class I aminoacyl-tRNA synthetases"/>
    <property type="match status" value="1"/>
</dbReference>
<evidence type="ECO:0000256" key="1">
    <source>
        <dbReference type="ARBA" id="ARBA00005594"/>
    </source>
</evidence>
<dbReference type="CDD" id="cd00671">
    <property type="entry name" value="ArgRS_core"/>
    <property type="match status" value="1"/>
</dbReference>
<dbReference type="InterPro" id="IPR005148">
    <property type="entry name" value="Arg-tRNA-synth_N"/>
</dbReference>
<dbReference type="InterPro" id="IPR001412">
    <property type="entry name" value="aa-tRNA-synth_I_CS"/>
</dbReference>
<dbReference type="PANTHER" id="PTHR11956">
    <property type="entry name" value="ARGINYL-TRNA SYNTHETASE"/>
    <property type="match status" value="1"/>
</dbReference>
<dbReference type="InterPro" id="IPR001278">
    <property type="entry name" value="Arg-tRNA-ligase"/>
</dbReference>
<evidence type="ECO:0000256" key="2">
    <source>
        <dbReference type="ARBA" id="ARBA00022490"/>
    </source>
</evidence>
<comment type="subunit">
    <text evidence="9">Monomer.</text>
</comment>
<evidence type="ECO:0000256" key="6">
    <source>
        <dbReference type="ARBA" id="ARBA00022917"/>
    </source>
</evidence>
<organism evidence="12 13">
    <name type="scientific">Candidatus Doriopsillibacter californiensis</name>
    <dbReference type="NCBI Taxonomy" id="2970740"/>
    <lineage>
        <taxon>Bacteria</taxon>
        <taxon>Pseudomonadati</taxon>
        <taxon>Pseudomonadota</taxon>
        <taxon>Gammaproteobacteria</taxon>
        <taxon>Candidatus Tethybacterales</taxon>
        <taxon>Candidatus Persebacteraceae</taxon>
        <taxon>Candidatus Doriopsillibacter</taxon>
    </lineage>
</organism>
<dbReference type="SMART" id="SM00836">
    <property type="entry name" value="DALR_1"/>
    <property type="match status" value="1"/>
</dbReference>
<protein>
    <recommendedName>
        <fullName evidence="9">Arginine--tRNA ligase</fullName>
        <ecNumber evidence="9">6.1.1.19</ecNumber>
    </recommendedName>
    <alternativeName>
        <fullName evidence="9">Arginyl-tRNA synthetase</fullName>
        <shortName evidence="9">ArgRS</shortName>
    </alternativeName>
</protein>
<reference evidence="12" key="2">
    <citation type="journal article" date="2023" name="Microbiome">
        <title>Synthase-selected sorting approach identifies a beta-lactone synthase in a nudibranch symbiotic bacterium.</title>
        <authorList>
            <person name="Dzunkova M."/>
            <person name="La Clair J.J."/>
            <person name="Tyml T."/>
            <person name="Doud D."/>
            <person name="Schulz F."/>
            <person name="Piquer-Esteban S."/>
            <person name="Porcel Sanchis D."/>
            <person name="Osborn A."/>
            <person name="Robinson D."/>
            <person name="Louie K.B."/>
            <person name="Bowen B.P."/>
            <person name="Bowers R.M."/>
            <person name="Lee J."/>
            <person name="Arnau V."/>
            <person name="Diaz-Villanueva W."/>
            <person name="Stepanauskas R."/>
            <person name="Gosliner T."/>
            <person name="Date S.V."/>
            <person name="Northen T.R."/>
            <person name="Cheng J.F."/>
            <person name="Burkart M.D."/>
            <person name="Woyke T."/>
        </authorList>
    </citation>
    <scope>NUCLEOTIDE SEQUENCE</scope>
    <source>
        <strain evidence="12">Df01</strain>
    </source>
</reference>